<dbReference type="InterPro" id="IPR001343">
    <property type="entry name" value="Hemolysn_Ca-bd"/>
</dbReference>
<feature type="region of interest" description="Disordered" evidence="3">
    <location>
        <begin position="485"/>
        <end position="506"/>
    </location>
</feature>
<accession>A0ABX7C802</accession>
<name>A0ABX7C802_9HYPH</name>
<dbReference type="InterPro" id="IPR018511">
    <property type="entry name" value="Hemolysin-typ_Ca-bd_CS"/>
</dbReference>
<comment type="subcellular location">
    <subcellularLocation>
        <location evidence="1">Secreted</location>
    </subcellularLocation>
</comment>
<feature type="compositionally biased region" description="Acidic residues" evidence="3">
    <location>
        <begin position="194"/>
        <end position="211"/>
    </location>
</feature>
<dbReference type="PANTHER" id="PTHR38340">
    <property type="entry name" value="S-LAYER PROTEIN"/>
    <property type="match status" value="1"/>
</dbReference>
<dbReference type="Pfam" id="PF00353">
    <property type="entry name" value="HemolysinCabind"/>
    <property type="match status" value="4"/>
</dbReference>
<organism evidence="5 6">
    <name type="scientific">Devosia rhizoryzae</name>
    <dbReference type="NCBI Taxonomy" id="2774137"/>
    <lineage>
        <taxon>Bacteria</taxon>
        <taxon>Pseudomonadati</taxon>
        <taxon>Pseudomonadota</taxon>
        <taxon>Alphaproteobacteria</taxon>
        <taxon>Hyphomicrobiales</taxon>
        <taxon>Devosiaceae</taxon>
        <taxon>Devosia</taxon>
    </lineage>
</organism>
<feature type="region of interest" description="Disordered" evidence="3">
    <location>
        <begin position="437"/>
        <end position="463"/>
    </location>
</feature>
<reference evidence="5 6" key="1">
    <citation type="submission" date="2021-01" db="EMBL/GenBank/DDBJ databases">
        <title>Genome seq and assembly of Devosia sp. LEGU1.</title>
        <authorList>
            <person name="Chhetri G."/>
        </authorList>
    </citation>
    <scope>NUCLEOTIDE SEQUENCE [LARGE SCALE GENOMIC DNA]</scope>
    <source>
        <strain evidence="5 6">LEGU1</strain>
    </source>
</reference>
<evidence type="ECO:0000313" key="5">
    <source>
        <dbReference type="EMBL" id="QQR40400.1"/>
    </source>
</evidence>
<dbReference type="Pfam" id="PF17892">
    <property type="entry name" value="Cadherin_5"/>
    <property type="match status" value="1"/>
</dbReference>
<dbReference type="EMBL" id="CP068046">
    <property type="protein sequence ID" value="QQR40400.1"/>
    <property type="molecule type" value="Genomic_DNA"/>
</dbReference>
<dbReference type="InterPro" id="IPR011049">
    <property type="entry name" value="Serralysin-like_metalloprot_C"/>
</dbReference>
<keyword evidence="2" id="KW-0964">Secreted</keyword>
<dbReference type="Proteomes" id="UP000595857">
    <property type="component" value="Chromosome"/>
</dbReference>
<evidence type="ECO:0000313" key="6">
    <source>
        <dbReference type="Proteomes" id="UP000595857"/>
    </source>
</evidence>
<dbReference type="SUPFAM" id="SSF51120">
    <property type="entry name" value="beta-Roll"/>
    <property type="match status" value="3"/>
</dbReference>
<dbReference type="PANTHER" id="PTHR38340:SF1">
    <property type="entry name" value="S-LAYER PROTEIN"/>
    <property type="match status" value="1"/>
</dbReference>
<feature type="region of interest" description="Disordered" evidence="3">
    <location>
        <begin position="173"/>
        <end position="219"/>
    </location>
</feature>
<dbReference type="InterPro" id="IPR050557">
    <property type="entry name" value="RTX_toxin/Mannuronan_C5-epim"/>
</dbReference>
<keyword evidence="6" id="KW-1185">Reference proteome</keyword>
<dbReference type="RefSeq" id="WP_201635712.1">
    <property type="nucleotide sequence ID" value="NZ_CP068046.1"/>
</dbReference>
<dbReference type="Gene3D" id="2.150.10.10">
    <property type="entry name" value="Serralysin-like metalloprotease, C-terminal"/>
    <property type="match status" value="4"/>
</dbReference>
<dbReference type="PRINTS" id="PR00313">
    <property type="entry name" value="CABNDNGRPT"/>
</dbReference>
<feature type="region of interest" description="Disordered" evidence="3">
    <location>
        <begin position="80"/>
        <end position="104"/>
    </location>
</feature>
<dbReference type="InterPro" id="IPR041690">
    <property type="entry name" value="Cadherin_5"/>
</dbReference>
<evidence type="ECO:0000256" key="3">
    <source>
        <dbReference type="SAM" id="MobiDB-lite"/>
    </source>
</evidence>
<gene>
    <name evidence="5" type="ORF">JI748_05185</name>
</gene>
<dbReference type="PROSITE" id="PS00330">
    <property type="entry name" value="HEMOLYSIN_CALCIUM"/>
    <property type="match status" value="2"/>
</dbReference>
<evidence type="ECO:0000256" key="1">
    <source>
        <dbReference type="ARBA" id="ARBA00004613"/>
    </source>
</evidence>
<feature type="compositionally biased region" description="Basic and acidic residues" evidence="3">
    <location>
        <begin position="9"/>
        <end position="23"/>
    </location>
</feature>
<protein>
    <submittedName>
        <fullName evidence="5">Cadherin-like domain-containing protein</fullName>
    </submittedName>
</protein>
<feature type="domain" description="Cadherin-like" evidence="4">
    <location>
        <begin position="216"/>
        <end position="307"/>
    </location>
</feature>
<feature type="region of interest" description="Disordered" evidence="3">
    <location>
        <begin position="1"/>
        <end position="23"/>
    </location>
</feature>
<evidence type="ECO:0000256" key="2">
    <source>
        <dbReference type="ARBA" id="ARBA00022525"/>
    </source>
</evidence>
<proteinExistence type="predicted"/>
<evidence type="ECO:0000259" key="4">
    <source>
        <dbReference type="Pfam" id="PF17892"/>
    </source>
</evidence>
<sequence>MIIQAKASRSTEPEDPRKRYESSAEKLSRLPGYFAMLILGVAAYLKSALPVMSQPNDEGAGDHGTEPRSHAPRIGRLERLELATDAPDVDPVETGSIGEDSMQNSISGPSGGAWVELFHAPGAMDLRYLAGSFEHLGADVAPFFPAAFTYQPQNDNRAPRQVQALPMPLGEAGVPRIVQPQGPKPGTPLADNKGDDDEDDEDTDDEEEENEIPSSNRAPVVMGPVRLHDVFAGQTVLIGLSHLLFGASDPDGDSLSVENVVFSGDLVTPTANGWSFATLPGMLGAFTFFYTITDGLLSVMQTATIEVVRNTVHLTNHDDVFVGTPFDDDIDGRDGDDIIDARAGNDVVDGGKGHDHIQGGEGDDELFGGLGNDVIFGGNGNDHISGGAGDDRLFGDAGNDILEGEAGDDLLMGGEGDDILDGGDGDDVLQGESGDDVIHGGAGDDVADGGAGEDVLYGDAGNDTLSGGAENDLILGGDGDDTLNGDAGNDVLHGEAGNDVVAGGEGDDRIIGDAGDDMIDGGEGNDTLDYSDAEDDLFVNFVAGTAVGESIGSDTFSSIETVLGGGGDDTFVIGATATVISGGRGDDLFIFTVTDADPVLSSELVHQILDFVIGDRIHVADYSISRRAERTEEERFDDLYDDLDDAQETGIFPIKVSYGRYDNIDTSIIEADANGDGNYDITIHVDGLHIPFHFEHIIT</sequence>